<gene>
    <name evidence="1" type="ORF">GCM10012287_55480</name>
</gene>
<proteinExistence type="predicted"/>
<comment type="caution">
    <text evidence="1">The sequence shown here is derived from an EMBL/GenBank/DDBJ whole genome shotgun (WGS) entry which is preliminary data.</text>
</comment>
<reference evidence="2" key="1">
    <citation type="journal article" date="2019" name="Int. J. Syst. Evol. Microbiol.">
        <title>The Global Catalogue of Microorganisms (GCM) 10K type strain sequencing project: providing services to taxonomists for standard genome sequencing and annotation.</title>
        <authorList>
            <consortium name="The Broad Institute Genomics Platform"/>
            <consortium name="The Broad Institute Genome Sequencing Center for Infectious Disease"/>
            <person name="Wu L."/>
            <person name="Ma J."/>
        </authorList>
    </citation>
    <scope>NUCLEOTIDE SEQUENCE [LARGE SCALE GENOMIC DNA]</scope>
    <source>
        <strain evidence="2">CGMCC 4.7178</strain>
    </source>
</reference>
<evidence type="ECO:0000313" key="2">
    <source>
        <dbReference type="Proteomes" id="UP000631535"/>
    </source>
</evidence>
<dbReference type="RefSeq" id="WP_189039986.1">
    <property type="nucleotide sequence ID" value="NZ_BMMP01000028.1"/>
</dbReference>
<name>A0ABQ2MY31_9ACTN</name>
<dbReference type="EMBL" id="BMMP01000028">
    <property type="protein sequence ID" value="GGO58095.1"/>
    <property type="molecule type" value="Genomic_DNA"/>
</dbReference>
<dbReference type="InterPro" id="IPR045684">
    <property type="entry name" value="DUF6191"/>
</dbReference>
<dbReference type="Proteomes" id="UP000631535">
    <property type="component" value="Unassembled WGS sequence"/>
</dbReference>
<protein>
    <submittedName>
        <fullName evidence="1">Uncharacterized protein</fullName>
    </submittedName>
</protein>
<accession>A0ABQ2MY31</accession>
<sequence length="50" mass="5172">MTLPGLAMLLLAAVAVDQMLLRDDEEDGAPPDRTVVDLGSGTAVVRLPAP</sequence>
<dbReference type="Pfam" id="PF19690">
    <property type="entry name" value="DUF6191"/>
    <property type="match status" value="1"/>
</dbReference>
<keyword evidence="2" id="KW-1185">Reference proteome</keyword>
<evidence type="ECO:0000313" key="1">
    <source>
        <dbReference type="EMBL" id="GGO58095.1"/>
    </source>
</evidence>
<organism evidence="1 2">
    <name type="scientific">Streptomyces daqingensis</name>
    <dbReference type="NCBI Taxonomy" id="1472640"/>
    <lineage>
        <taxon>Bacteria</taxon>
        <taxon>Bacillati</taxon>
        <taxon>Actinomycetota</taxon>
        <taxon>Actinomycetes</taxon>
        <taxon>Kitasatosporales</taxon>
        <taxon>Streptomycetaceae</taxon>
        <taxon>Streptomyces</taxon>
    </lineage>
</organism>